<dbReference type="PANTHER" id="PTHR34717">
    <property type="entry name" value="EG:BACR7A4.20 PROTEIN"/>
    <property type="match status" value="1"/>
</dbReference>
<dbReference type="InterPro" id="IPR013815">
    <property type="entry name" value="ATP_grasp_subdomain_1"/>
</dbReference>
<gene>
    <name evidence="1" type="ORF">B4U80_11912</name>
</gene>
<dbReference type="Gene3D" id="3.30.1490.20">
    <property type="entry name" value="ATP-grasp fold, A domain"/>
    <property type="match status" value="1"/>
</dbReference>
<reference evidence="1 2" key="1">
    <citation type="journal article" date="2018" name="Gigascience">
        <title>Genomes of trombidid mites reveal novel predicted allergens and laterally-transferred genes associated with secondary metabolism.</title>
        <authorList>
            <person name="Dong X."/>
            <person name="Chaisiri K."/>
            <person name="Xia D."/>
            <person name="Armstrong S.D."/>
            <person name="Fang Y."/>
            <person name="Donnelly M.J."/>
            <person name="Kadowaki T."/>
            <person name="McGarry J.W."/>
            <person name="Darby A.C."/>
            <person name="Makepeace B.L."/>
        </authorList>
    </citation>
    <scope>NUCLEOTIDE SEQUENCE [LARGE SCALE GENOMIC DNA]</scope>
    <source>
        <strain evidence="1">UoL-UT</strain>
    </source>
</reference>
<organism evidence="1 2">
    <name type="scientific">Leptotrombidium deliense</name>
    <dbReference type="NCBI Taxonomy" id="299467"/>
    <lineage>
        <taxon>Eukaryota</taxon>
        <taxon>Metazoa</taxon>
        <taxon>Ecdysozoa</taxon>
        <taxon>Arthropoda</taxon>
        <taxon>Chelicerata</taxon>
        <taxon>Arachnida</taxon>
        <taxon>Acari</taxon>
        <taxon>Acariformes</taxon>
        <taxon>Trombidiformes</taxon>
        <taxon>Prostigmata</taxon>
        <taxon>Anystina</taxon>
        <taxon>Parasitengona</taxon>
        <taxon>Trombiculoidea</taxon>
        <taxon>Trombiculidae</taxon>
        <taxon>Leptotrombidium</taxon>
    </lineage>
</organism>
<sequence length="381" mass="43292">EKDELISIAAVNSKEDFLRLSIFKSKNVGGKVNVKIQFSLKVTENDVYSIEEQYCFPVTEIKANEYKAGALAIEVLNPFRKLRIKFRGYLKNEANGEIVFAQLRLHWYALTNVFDHKYNFDSKFIARQLIHNNSKNIEVEDRIEQFGNIKGTVNIEKEPEKQMFLWGIRSKSICDKGMRASRLICVSKNGVAFDVGSVSNEESQYSYSYGLIAGNNEINGIISSDNYISNLTSNSFQCQLKTTNNTIIVNIESKTDDHIRNASINGIDAKCLHFDENFNDFTESHSIQNQLTLAYSVSDVRESKSDLVFTLDNIRAQNVNLCGGKGSSLVALTRLSEISNRFKVPQGLIVTSNAYNILLEENNEISQQLQKLEKLTWYAYY</sequence>
<dbReference type="EMBL" id="NCKV01013311">
    <property type="protein sequence ID" value="RWS21184.1"/>
    <property type="molecule type" value="Genomic_DNA"/>
</dbReference>
<dbReference type="SUPFAM" id="SSF56059">
    <property type="entry name" value="Glutathione synthetase ATP-binding domain-like"/>
    <property type="match status" value="1"/>
</dbReference>
<dbReference type="Proteomes" id="UP000288716">
    <property type="component" value="Unassembled WGS sequence"/>
</dbReference>
<dbReference type="STRING" id="299467.A0A443S114"/>
<evidence type="ECO:0000313" key="1">
    <source>
        <dbReference type="EMBL" id="RWS21184.1"/>
    </source>
</evidence>
<proteinExistence type="predicted"/>
<dbReference type="VEuPathDB" id="VectorBase:LDEU010856"/>
<accession>A0A443S114</accession>
<name>A0A443S114_9ACAR</name>
<protein>
    <submittedName>
        <fullName evidence="1">Uncharacterized protein</fullName>
    </submittedName>
</protein>
<dbReference type="OrthoDB" id="6503891at2759"/>
<evidence type="ECO:0000313" key="2">
    <source>
        <dbReference type="Proteomes" id="UP000288716"/>
    </source>
</evidence>
<keyword evidence="2" id="KW-1185">Reference proteome</keyword>
<feature type="non-terminal residue" evidence="1">
    <location>
        <position position="1"/>
    </location>
</feature>
<comment type="caution">
    <text evidence="1">The sequence shown here is derived from an EMBL/GenBank/DDBJ whole genome shotgun (WGS) entry which is preliminary data.</text>
</comment>
<dbReference type="PANTHER" id="PTHR34717:SF1">
    <property type="entry name" value="EG:BACR7A4.20 PROTEIN"/>
    <property type="match status" value="1"/>
</dbReference>
<dbReference type="AlphaFoldDB" id="A0A443S114"/>
<dbReference type="GO" id="GO:0005524">
    <property type="term" value="F:ATP binding"/>
    <property type="evidence" value="ECO:0007669"/>
    <property type="project" value="InterPro"/>
</dbReference>